<dbReference type="InterPro" id="IPR000719">
    <property type="entry name" value="Prot_kinase_dom"/>
</dbReference>
<dbReference type="SUPFAM" id="SSF52540">
    <property type="entry name" value="P-loop containing nucleoside triphosphate hydrolases"/>
    <property type="match status" value="1"/>
</dbReference>
<evidence type="ECO:0000256" key="11">
    <source>
        <dbReference type="ARBA" id="ARBA00022741"/>
    </source>
</evidence>
<keyword evidence="8 22" id="KW-0812">Transmembrane</keyword>
<dbReference type="Proteomes" id="UP001237642">
    <property type="component" value="Unassembled WGS sequence"/>
</dbReference>
<keyword evidence="6" id="KW-0433">Leucine-rich repeat</keyword>
<evidence type="ECO:0000256" key="8">
    <source>
        <dbReference type="ARBA" id="ARBA00022692"/>
    </source>
</evidence>
<dbReference type="InterPro" id="IPR001611">
    <property type="entry name" value="Leu-rich_rpt"/>
</dbReference>
<dbReference type="Pfam" id="PF23598">
    <property type="entry name" value="LRR_14"/>
    <property type="match status" value="1"/>
</dbReference>
<keyword evidence="15 22" id="KW-0472">Membrane</keyword>
<evidence type="ECO:0000256" key="20">
    <source>
        <dbReference type="PROSITE-ProRule" id="PRU00782"/>
    </source>
</evidence>
<dbReference type="EC" id="2.7.11.1" evidence="3"/>
<evidence type="ECO:0000256" key="13">
    <source>
        <dbReference type="ARBA" id="ARBA00022840"/>
    </source>
</evidence>
<evidence type="ECO:0000256" key="7">
    <source>
        <dbReference type="ARBA" id="ARBA00022679"/>
    </source>
</evidence>
<keyword evidence="10" id="KW-0677">Repeat</keyword>
<keyword evidence="14 22" id="KW-1133">Transmembrane helix</keyword>
<dbReference type="EMBL" id="JAUIZM010000009">
    <property type="protein sequence ID" value="KAK1364412.1"/>
    <property type="molecule type" value="Genomic_DNA"/>
</dbReference>
<dbReference type="PRINTS" id="PR00019">
    <property type="entry name" value="LEURICHRPT"/>
</dbReference>
<evidence type="ECO:0000256" key="17">
    <source>
        <dbReference type="ARBA" id="ARBA00023180"/>
    </source>
</evidence>
<reference evidence="25" key="2">
    <citation type="submission" date="2023-05" db="EMBL/GenBank/DDBJ databases">
        <authorList>
            <person name="Schelkunov M.I."/>
        </authorList>
    </citation>
    <scope>NUCLEOTIDE SEQUENCE</scope>
    <source>
        <strain evidence="25">Hsosn_3</strain>
        <tissue evidence="25">Leaf</tissue>
    </source>
</reference>
<reference evidence="25" key="1">
    <citation type="submission" date="2023-02" db="EMBL/GenBank/DDBJ databases">
        <title>Genome of toxic invasive species Heracleum sosnowskyi carries increased number of genes despite the absence of recent whole-genome duplications.</title>
        <authorList>
            <person name="Schelkunov M."/>
            <person name="Shtratnikova V."/>
            <person name="Makarenko M."/>
            <person name="Klepikova A."/>
            <person name="Omelchenko D."/>
            <person name="Novikova G."/>
            <person name="Obukhova E."/>
            <person name="Bogdanov V."/>
            <person name="Penin A."/>
            <person name="Logacheva M."/>
        </authorList>
    </citation>
    <scope>NUCLEOTIDE SEQUENCE</scope>
    <source>
        <strain evidence="25">Hsosn_3</strain>
        <tissue evidence="25">Leaf</tissue>
    </source>
</reference>
<evidence type="ECO:0000256" key="10">
    <source>
        <dbReference type="ARBA" id="ARBA00022737"/>
    </source>
</evidence>
<evidence type="ECO:0000256" key="22">
    <source>
        <dbReference type="SAM" id="Phobius"/>
    </source>
</evidence>
<keyword evidence="4" id="KW-0723">Serine/threonine-protein kinase</keyword>
<sequence length="854" mass="95255">MADQSDDLDQLLDSKLVDKINNSIGQDPTAKSIIGVLDIYGFESLQDKQLCINLTNEKLQQHFNQHVFKMEQEEYTKEEINWSYVEFVDNQDVLDLIEKKPGGIIALLDEACNKRSTNMLRIIFVLVALLTWLAEASNLSSTTEAEALRSLGWWGNQIPLQTNSNHCNWIGITCSEAGRVIFINLGSGDYNIADGLEKLNFSSFPYLERLDLGDCGLVGNVPYEIGTLSNLLYLSLHNNSLTGKLPSSMANLTQLKMLDLSNNQISGSIPSEISSLKNLHSLDLKFNKFTGFIPEELGNLSNLVHLLLKQNILRSTIPLALSSLTNLRRLDLSHNQLSGNIPFQGSNLSQILLLDVSNNRLSGSLPVFKNCDSLRHIDFSNNLLIGHIPEELMTCYALEHVMLSGNHLTGFIPMELENLSNLVNLDLGENQLIGAIGTALGSLTNLEKLNLSSNQFNGTLPVFKKCSLHTLDLSHNLLTGQIPKALASCHALAHVRLSYNNLSGGIPIEFQRLNSEYLDLSHNNLSGTILTKSPSNVYDGGLKDKPDRDASDAGAVPVIYIVLPLATGILILILASVFIYLRFPKENQTKMNMKNGDIFSLWNYDGKIAYEDIIRATNNFDMTYCIGTGGYGSVYQARLPTGKTVALKKLHRLEAQDPVFDRSFRNEVQVLSNIRHKNIVKLYGFCLHQRCMFLIYEYMEKGSLFRALRDDAQAMQLDWTRRTNIAKGIAHALSYMHHDCTPPIVHRDISSNNILLNFEMEAFVADFGAARLLDPDSSNKTIVAGTYGYIAPEHAFTMVVTEKSDVFSFGVVVLEIMMGRHPGDLLSSFITLQSTQNRMINDILDKRLPLELHN</sequence>
<dbReference type="GO" id="GO:0005886">
    <property type="term" value="C:plasma membrane"/>
    <property type="evidence" value="ECO:0007669"/>
    <property type="project" value="UniProtKB-SubCell"/>
</dbReference>
<dbReference type="Gene3D" id="1.20.58.530">
    <property type="match status" value="1"/>
</dbReference>
<dbReference type="PROSITE" id="PS00107">
    <property type="entry name" value="PROTEIN_KINASE_ATP"/>
    <property type="match status" value="1"/>
</dbReference>
<proteinExistence type="inferred from homology"/>
<evidence type="ECO:0000256" key="2">
    <source>
        <dbReference type="ARBA" id="ARBA00004479"/>
    </source>
</evidence>
<dbReference type="GO" id="GO:0003774">
    <property type="term" value="F:cytoskeletal motor activity"/>
    <property type="evidence" value="ECO:0007669"/>
    <property type="project" value="InterPro"/>
</dbReference>
<dbReference type="InterPro" id="IPR003591">
    <property type="entry name" value="Leu-rich_rpt_typical-subtyp"/>
</dbReference>
<dbReference type="InterPro" id="IPR017441">
    <property type="entry name" value="Protein_kinase_ATP_BS"/>
</dbReference>
<dbReference type="Pfam" id="PF00063">
    <property type="entry name" value="Myosin_head"/>
    <property type="match status" value="1"/>
</dbReference>
<evidence type="ECO:0000256" key="4">
    <source>
        <dbReference type="ARBA" id="ARBA00022527"/>
    </source>
</evidence>
<keyword evidence="20" id="KW-0518">Myosin</keyword>
<keyword evidence="5" id="KW-0597">Phosphoprotein</keyword>
<dbReference type="GO" id="GO:0006952">
    <property type="term" value="P:defense response"/>
    <property type="evidence" value="ECO:0007669"/>
    <property type="project" value="UniProtKB-ARBA"/>
</dbReference>
<dbReference type="GO" id="GO:0004674">
    <property type="term" value="F:protein serine/threonine kinase activity"/>
    <property type="evidence" value="ECO:0007669"/>
    <property type="project" value="UniProtKB-KW"/>
</dbReference>
<keyword evidence="17" id="KW-0325">Glycoprotein</keyword>
<dbReference type="FunFam" id="3.80.10.10:FF:000095">
    <property type="entry name" value="LRR receptor-like serine/threonine-protein kinase GSO1"/>
    <property type="match status" value="2"/>
</dbReference>
<evidence type="ECO:0000259" key="23">
    <source>
        <dbReference type="PROSITE" id="PS50011"/>
    </source>
</evidence>
<dbReference type="GO" id="GO:0051707">
    <property type="term" value="P:response to other organism"/>
    <property type="evidence" value="ECO:0007669"/>
    <property type="project" value="UniProtKB-ARBA"/>
</dbReference>
<comment type="subcellular location">
    <subcellularLocation>
        <location evidence="1">Cell membrane</location>
    </subcellularLocation>
    <subcellularLocation>
        <location evidence="2">Membrane</location>
        <topology evidence="2">Single-pass type I membrane protein</topology>
    </subcellularLocation>
</comment>
<dbReference type="GO" id="GO:0016459">
    <property type="term" value="C:myosin complex"/>
    <property type="evidence" value="ECO:0007669"/>
    <property type="project" value="UniProtKB-KW"/>
</dbReference>
<evidence type="ECO:0000259" key="24">
    <source>
        <dbReference type="PROSITE" id="PS51456"/>
    </source>
</evidence>
<dbReference type="PROSITE" id="PS00109">
    <property type="entry name" value="PROTEIN_KINASE_TYR"/>
    <property type="match status" value="1"/>
</dbReference>
<evidence type="ECO:0000256" key="15">
    <source>
        <dbReference type="ARBA" id="ARBA00023136"/>
    </source>
</evidence>
<dbReference type="PROSITE" id="PS50011">
    <property type="entry name" value="PROTEIN_KINASE_DOM"/>
    <property type="match status" value="1"/>
</dbReference>
<evidence type="ECO:0000313" key="26">
    <source>
        <dbReference type="Proteomes" id="UP001237642"/>
    </source>
</evidence>
<keyword evidence="12 25" id="KW-0418">Kinase</keyword>
<dbReference type="PANTHER" id="PTHR48053">
    <property type="entry name" value="LEUCINE RICH REPEAT FAMILY PROTEIN, EXPRESSED"/>
    <property type="match status" value="1"/>
</dbReference>
<keyword evidence="7" id="KW-0808">Transferase</keyword>
<dbReference type="InterPro" id="IPR055414">
    <property type="entry name" value="LRR_R13L4/SHOC2-like"/>
</dbReference>
<keyword evidence="13 21" id="KW-0067">ATP-binding</keyword>
<dbReference type="Pfam" id="PF13855">
    <property type="entry name" value="LRR_8"/>
    <property type="match status" value="1"/>
</dbReference>
<evidence type="ECO:0000256" key="12">
    <source>
        <dbReference type="ARBA" id="ARBA00022777"/>
    </source>
</evidence>
<dbReference type="GO" id="GO:0003779">
    <property type="term" value="F:actin binding"/>
    <property type="evidence" value="ECO:0007669"/>
    <property type="project" value="UniProtKB-KW"/>
</dbReference>
<gene>
    <name evidence="25" type="ORF">POM88_039973</name>
</gene>
<dbReference type="Pfam" id="PF00560">
    <property type="entry name" value="LRR_1"/>
    <property type="match status" value="3"/>
</dbReference>
<name>A0AAD8M9D2_9APIA</name>
<dbReference type="AlphaFoldDB" id="A0AAD8M9D2"/>
<dbReference type="Gene3D" id="3.80.10.10">
    <property type="entry name" value="Ribonuclease Inhibitor"/>
    <property type="match status" value="3"/>
</dbReference>
<dbReference type="SMART" id="SM00365">
    <property type="entry name" value="LRR_SD22"/>
    <property type="match status" value="4"/>
</dbReference>
<evidence type="ECO:0000256" key="5">
    <source>
        <dbReference type="ARBA" id="ARBA00022553"/>
    </source>
</evidence>
<dbReference type="InterPro" id="IPR011009">
    <property type="entry name" value="Kinase-like_dom_sf"/>
</dbReference>
<protein>
    <recommendedName>
        <fullName evidence="3">non-specific serine/threonine protein kinase</fullName>
        <ecNumber evidence="3">2.7.11.1</ecNumber>
    </recommendedName>
</protein>
<comment type="catalytic activity">
    <reaction evidence="18">
        <text>L-threonyl-[protein] + ATP = O-phospho-L-threonyl-[protein] + ADP + H(+)</text>
        <dbReference type="Rhea" id="RHEA:46608"/>
        <dbReference type="Rhea" id="RHEA-COMP:11060"/>
        <dbReference type="Rhea" id="RHEA-COMP:11605"/>
        <dbReference type="ChEBI" id="CHEBI:15378"/>
        <dbReference type="ChEBI" id="CHEBI:30013"/>
        <dbReference type="ChEBI" id="CHEBI:30616"/>
        <dbReference type="ChEBI" id="CHEBI:61977"/>
        <dbReference type="ChEBI" id="CHEBI:456216"/>
        <dbReference type="EC" id="2.7.11.1"/>
    </reaction>
</comment>
<keyword evidence="20" id="KW-0505">Motor protein</keyword>
<comment type="caution">
    <text evidence="25">The sequence shown here is derived from an EMBL/GenBank/DDBJ whole genome shotgun (WGS) entry which is preliminary data.</text>
</comment>
<comment type="catalytic activity">
    <reaction evidence="19">
        <text>L-seryl-[protein] + ATP = O-phospho-L-seryl-[protein] + ADP + H(+)</text>
        <dbReference type="Rhea" id="RHEA:17989"/>
        <dbReference type="Rhea" id="RHEA-COMP:9863"/>
        <dbReference type="Rhea" id="RHEA-COMP:11604"/>
        <dbReference type="ChEBI" id="CHEBI:15378"/>
        <dbReference type="ChEBI" id="CHEBI:29999"/>
        <dbReference type="ChEBI" id="CHEBI:30616"/>
        <dbReference type="ChEBI" id="CHEBI:83421"/>
        <dbReference type="ChEBI" id="CHEBI:456216"/>
        <dbReference type="EC" id="2.7.11.1"/>
    </reaction>
</comment>
<dbReference type="PROSITE" id="PS51456">
    <property type="entry name" value="MYOSIN_MOTOR"/>
    <property type="match status" value="1"/>
</dbReference>
<organism evidence="25 26">
    <name type="scientific">Heracleum sosnowskyi</name>
    <dbReference type="NCBI Taxonomy" id="360622"/>
    <lineage>
        <taxon>Eukaryota</taxon>
        <taxon>Viridiplantae</taxon>
        <taxon>Streptophyta</taxon>
        <taxon>Embryophyta</taxon>
        <taxon>Tracheophyta</taxon>
        <taxon>Spermatophyta</taxon>
        <taxon>Magnoliopsida</taxon>
        <taxon>eudicotyledons</taxon>
        <taxon>Gunneridae</taxon>
        <taxon>Pentapetalae</taxon>
        <taxon>asterids</taxon>
        <taxon>campanulids</taxon>
        <taxon>Apiales</taxon>
        <taxon>Apiaceae</taxon>
        <taxon>Apioideae</taxon>
        <taxon>apioid superclade</taxon>
        <taxon>Tordylieae</taxon>
        <taxon>Tordyliinae</taxon>
        <taxon>Heracleum</taxon>
    </lineage>
</organism>
<evidence type="ECO:0000256" key="6">
    <source>
        <dbReference type="ARBA" id="ARBA00022614"/>
    </source>
</evidence>
<dbReference type="SMART" id="SM00369">
    <property type="entry name" value="LRR_TYP"/>
    <property type="match status" value="5"/>
</dbReference>
<dbReference type="Gene3D" id="1.10.510.10">
    <property type="entry name" value="Transferase(Phosphotransferase) domain 1"/>
    <property type="match status" value="1"/>
</dbReference>
<keyword evidence="26" id="KW-1185">Reference proteome</keyword>
<evidence type="ECO:0000256" key="14">
    <source>
        <dbReference type="ARBA" id="ARBA00022989"/>
    </source>
</evidence>
<dbReference type="SUPFAM" id="SSF56112">
    <property type="entry name" value="Protein kinase-like (PK-like)"/>
    <property type="match status" value="1"/>
</dbReference>
<dbReference type="InterPro" id="IPR008266">
    <property type="entry name" value="Tyr_kinase_AS"/>
</dbReference>
<evidence type="ECO:0000256" key="3">
    <source>
        <dbReference type="ARBA" id="ARBA00012513"/>
    </source>
</evidence>
<dbReference type="PROSITE" id="PS51450">
    <property type="entry name" value="LRR"/>
    <property type="match status" value="1"/>
</dbReference>
<dbReference type="FunFam" id="3.30.200.20:FF:000309">
    <property type="entry name" value="Leucine-rich repeat receptor protein kinase MSP1"/>
    <property type="match status" value="1"/>
</dbReference>
<dbReference type="InterPro" id="IPR027417">
    <property type="entry name" value="P-loop_NTPase"/>
</dbReference>
<dbReference type="PRINTS" id="PR00193">
    <property type="entry name" value="MYOSINHEAVY"/>
</dbReference>
<evidence type="ECO:0000256" key="19">
    <source>
        <dbReference type="ARBA" id="ARBA00048679"/>
    </source>
</evidence>
<keyword evidence="20" id="KW-0009">Actin-binding</keyword>
<evidence type="ECO:0000256" key="21">
    <source>
        <dbReference type="PROSITE-ProRule" id="PRU10141"/>
    </source>
</evidence>
<comment type="similarity">
    <text evidence="20">Belongs to the TRAFAC class myosin-kinesin ATPase superfamily. Myosin family.</text>
</comment>
<dbReference type="SUPFAM" id="SSF52058">
    <property type="entry name" value="L domain-like"/>
    <property type="match status" value="1"/>
</dbReference>
<keyword evidence="9" id="KW-0732">Signal</keyword>
<dbReference type="SMART" id="SM00242">
    <property type="entry name" value="MYSc"/>
    <property type="match status" value="1"/>
</dbReference>
<comment type="caution">
    <text evidence="20">Lacks conserved residue(s) required for the propagation of feature annotation.</text>
</comment>
<evidence type="ECO:0000256" key="18">
    <source>
        <dbReference type="ARBA" id="ARBA00047899"/>
    </source>
</evidence>
<feature type="binding site" evidence="21">
    <location>
        <position position="648"/>
    </location>
    <ligand>
        <name>ATP</name>
        <dbReference type="ChEBI" id="CHEBI:30616"/>
    </ligand>
</feature>
<evidence type="ECO:0000256" key="9">
    <source>
        <dbReference type="ARBA" id="ARBA00022729"/>
    </source>
</evidence>
<dbReference type="InterPro" id="IPR051716">
    <property type="entry name" value="Plant_RL_S/T_kinase"/>
</dbReference>
<accession>A0AAD8M9D2</accession>
<evidence type="ECO:0000313" key="25">
    <source>
        <dbReference type="EMBL" id="KAK1364412.1"/>
    </source>
</evidence>
<evidence type="ECO:0000256" key="16">
    <source>
        <dbReference type="ARBA" id="ARBA00023170"/>
    </source>
</evidence>
<dbReference type="GO" id="GO:0005524">
    <property type="term" value="F:ATP binding"/>
    <property type="evidence" value="ECO:0007669"/>
    <property type="project" value="UniProtKB-UniRule"/>
</dbReference>
<feature type="domain" description="Myosin motor" evidence="24">
    <location>
        <begin position="1"/>
        <end position="112"/>
    </location>
</feature>
<dbReference type="Gene3D" id="3.30.200.20">
    <property type="entry name" value="Phosphorylase Kinase, domain 1"/>
    <property type="match status" value="1"/>
</dbReference>
<dbReference type="InterPro" id="IPR001609">
    <property type="entry name" value="Myosin_head_motor_dom-like"/>
</dbReference>
<keyword evidence="11 21" id="KW-0547">Nucleotide-binding</keyword>
<dbReference type="Pfam" id="PF00069">
    <property type="entry name" value="Pkinase"/>
    <property type="match status" value="1"/>
</dbReference>
<dbReference type="InterPro" id="IPR032675">
    <property type="entry name" value="LRR_dom_sf"/>
</dbReference>
<evidence type="ECO:0000256" key="1">
    <source>
        <dbReference type="ARBA" id="ARBA00004236"/>
    </source>
</evidence>
<feature type="transmembrane region" description="Helical" evidence="22">
    <location>
        <begin position="558"/>
        <end position="581"/>
    </location>
</feature>
<keyword evidence="16 25" id="KW-0675">Receptor</keyword>
<dbReference type="PANTHER" id="PTHR48053:SF126">
    <property type="entry name" value="MDIS1-INTERACTING RECEPTOR LIKE KINASE 2-LIKE ISOFORM X1"/>
    <property type="match status" value="1"/>
</dbReference>
<feature type="domain" description="Protein kinase" evidence="23">
    <location>
        <begin position="620"/>
        <end position="854"/>
    </location>
</feature>